<reference evidence="1 2" key="1">
    <citation type="journal article" date="2023" name="Limnol Oceanogr Lett">
        <title>Environmental adaptations by the intertidal Antarctic cyanobacterium Halotia branconii CENA392 as revealed using long-read genome sequencing.</title>
        <authorList>
            <person name="Dextro R.B."/>
            <person name="Delbaje E."/>
            <person name="Freitas P.N.N."/>
            <person name="Geraldes V."/>
            <person name="Pinto E."/>
            <person name="Long P.F."/>
            <person name="Fiore M.F."/>
        </authorList>
    </citation>
    <scope>NUCLEOTIDE SEQUENCE [LARGE SCALE GENOMIC DNA]</scope>
    <source>
        <strain evidence="1 2">CENA392</strain>
    </source>
</reference>
<keyword evidence="2" id="KW-1185">Reference proteome</keyword>
<evidence type="ECO:0000313" key="2">
    <source>
        <dbReference type="Proteomes" id="UP001223520"/>
    </source>
</evidence>
<accession>A0AAJ6NVW5</accession>
<gene>
    <name evidence="1" type="ORF">QI031_09555</name>
</gene>
<dbReference type="KEGG" id="hbq:QI031_09555"/>
<dbReference type="AlphaFoldDB" id="A0AAJ6NVW5"/>
<dbReference type="PANTHER" id="PTHR34849:SF3">
    <property type="entry name" value="SSR2962 PROTEIN"/>
    <property type="match status" value="1"/>
</dbReference>
<dbReference type="Proteomes" id="UP001223520">
    <property type="component" value="Chromosome"/>
</dbReference>
<dbReference type="InterPro" id="IPR009057">
    <property type="entry name" value="Homeodomain-like_sf"/>
</dbReference>
<evidence type="ECO:0000313" key="1">
    <source>
        <dbReference type="EMBL" id="WGV27703.1"/>
    </source>
</evidence>
<dbReference type="Gene3D" id="1.10.10.10">
    <property type="entry name" value="Winged helix-like DNA-binding domain superfamily/Winged helix DNA-binding domain"/>
    <property type="match status" value="1"/>
</dbReference>
<dbReference type="InterPro" id="IPR007367">
    <property type="entry name" value="DUF433"/>
</dbReference>
<dbReference type="RefSeq" id="WP_281484943.1">
    <property type="nucleotide sequence ID" value="NZ_CP124543.1"/>
</dbReference>
<organism evidence="1 2">
    <name type="scientific">Halotia branconii CENA392</name>
    <dbReference type="NCBI Taxonomy" id="1539056"/>
    <lineage>
        <taxon>Bacteria</taxon>
        <taxon>Bacillati</taxon>
        <taxon>Cyanobacteriota</taxon>
        <taxon>Cyanophyceae</taxon>
        <taxon>Nostocales</taxon>
        <taxon>Nodulariaceae</taxon>
        <taxon>Halotia</taxon>
    </lineage>
</organism>
<dbReference type="PANTHER" id="PTHR34849">
    <property type="entry name" value="SSL5025 PROTEIN"/>
    <property type="match status" value="1"/>
</dbReference>
<protein>
    <submittedName>
        <fullName evidence="1">DUF433 domain-containing protein</fullName>
    </submittedName>
</protein>
<dbReference type="SUPFAM" id="SSF46689">
    <property type="entry name" value="Homeodomain-like"/>
    <property type="match status" value="1"/>
</dbReference>
<dbReference type="InterPro" id="IPR036388">
    <property type="entry name" value="WH-like_DNA-bd_sf"/>
</dbReference>
<proteinExistence type="predicted"/>
<name>A0AAJ6NVW5_9CYAN</name>
<sequence>MSDKKLLERIKFDKNILAGKPIIRGLRISVAMILELLAKGASNQEILEDYPELEPEDIQAALFYAYYLVSQEEVLDRLTVP</sequence>
<dbReference type="EMBL" id="CP124543">
    <property type="protein sequence ID" value="WGV27703.1"/>
    <property type="molecule type" value="Genomic_DNA"/>
</dbReference>
<dbReference type="Pfam" id="PF04255">
    <property type="entry name" value="DUF433"/>
    <property type="match status" value="1"/>
</dbReference>